<evidence type="ECO:0000313" key="9">
    <source>
        <dbReference type="Proteomes" id="UP000031668"/>
    </source>
</evidence>
<evidence type="ECO:0000256" key="3">
    <source>
        <dbReference type="ARBA" id="ARBA00022737"/>
    </source>
</evidence>
<dbReference type="GO" id="GO:0005886">
    <property type="term" value="C:plasma membrane"/>
    <property type="evidence" value="ECO:0007669"/>
    <property type="project" value="TreeGrafter"/>
</dbReference>
<evidence type="ECO:0000256" key="6">
    <source>
        <dbReference type="ARBA" id="ARBA00023157"/>
    </source>
</evidence>
<evidence type="ECO:0000256" key="2">
    <source>
        <dbReference type="ARBA" id="ARBA00022692"/>
    </source>
</evidence>
<gene>
    <name evidence="8" type="ORF">RF11_03792</name>
</gene>
<evidence type="ECO:0000256" key="1">
    <source>
        <dbReference type="ARBA" id="ARBA00004167"/>
    </source>
</evidence>
<dbReference type="PANTHER" id="PTHR24270">
    <property type="entry name" value="LOW-DENSITY LIPOPROTEIN RECEPTOR-RELATED"/>
    <property type="match status" value="1"/>
</dbReference>
<protein>
    <submittedName>
        <fullName evidence="8">Low-density lipoprotein receptor-related protein 1</fullName>
    </submittedName>
</protein>
<reference evidence="8 9" key="1">
    <citation type="journal article" date="2014" name="Genome Biol. Evol.">
        <title>The genome of the myxosporean Thelohanellus kitauei shows adaptations to nutrient acquisition within its fish host.</title>
        <authorList>
            <person name="Yang Y."/>
            <person name="Xiong J."/>
            <person name="Zhou Z."/>
            <person name="Huo F."/>
            <person name="Miao W."/>
            <person name="Ran C."/>
            <person name="Liu Y."/>
            <person name="Zhang J."/>
            <person name="Feng J."/>
            <person name="Wang M."/>
            <person name="Wang M."/>
            <person name="Wang L."/>
            <person name="Yao B."/>
        </authorList>
    </citation>
    <scope>NUCLEOTIDE SEQUENCE [LARGE SCALE GENOMIC DNA]</scope>
    <source>
        <strain evidence="8">Wuqing</strain>
    </source>
</reference>
<feature type="disulfide bond" evidence="7">
    <location>
        <begin position="61"/>
        <end position="79"/>
    </location>
</feature>
<keyword evidence="9" id="KW-1185">Reference proteome</keyword>
<keyword evidence="5" id="KW-0472">Membrane</keyword>
<dbReference type="Proteomes" id="UP000031668">
    <property type="component" value="Unassembled WGS sequence"/>
</dbReference>
<dbReference type="PRINTS" id="PR00261">
    <property type="entry name" value="LDLRECEPTOR"/>
</dbReference>
<organism evidence="8 9">
    <name type="scientific">Thelohanellus kitauei</name>
    <name type="common">Myxosporean</name>
    <dbReference type="NCBI Taxonomy" id="669202"/>
    <lineage>
        <taxon>Eukaryota</taxon>
        <taxon>Metazoa</taxon>
        <taxon>Cnidaria</taxon>
        <taxon>Myxozoa</taxon>
        <taxon>Myxosporea</taxon>
        <taxon>Bivalvulida</taxon>
        <taxon>Platysporina</taxon>
        <taxon>Myxobolidae</taxon>
        <taxon>Thelohanellus</taxon>
    </lineage>
</organism>
<accession>A0A0C2N4P9</accession>
<keyword evidence="8" id="KW-0449">Lipoprotein</keyword>
<dbReference type="SMART" id="SM00192">
    <property type="entry name" value="LDLa"/>
    <property type="match status" value="2"/>
</dbReference>
<dbReference type="OrthoDB" id="5987602at2759"/>
<evidence type="ECO:0000313" key="8">
    <source>
        <dbReference type="EMBL" id="KII68887.1"/>
    </source>
</evidence>
<dbReference type="AlphaFoldDB" id="A0A0C2N4P9"/>
<dbReference type="PROSITE" id="PS50068">
    <property type="entry name" value="LDLRA_2"/>
    <property type="match status" value="2"/>
</dbReference>
<dbReference type="InterPro" id="IPR002172">
    <property type="entry name" value="LDrepeatLR_classA_rpt"/>
</dbReference>
<dbReference type="Gene3D" id="2.40.128.620">
    <property type="match status" value="1"/>
</dbReference>
<keyword evidence="6 7" id="KW-1015">Disulfide bond</keyword>
<keyword evidence="8" id="KW-0675">Receptor</keyword>
<evidence type="ECO:0000256" key="5">
    <source>
        <dbReference type="ARBA" id="ARBA00023136"/>
    </source>
</evidence>
<comment type="caution">
    <text evidence="7">Lacks conserved residue(s) required for the propagation of feature annotation.</text>
</comment>
<dbReference type="Gene3D" id="4.10.400.10">
    <property type="entry name" value="Low-density Lipoprotein Receptor"/>
    <property type="match status" value="1"/>
</dbReference>
<dbReference type="CDD" id="cd00112">
    <property type="entry name" value="LDLa"/>
    <property type="match status" value="2"/>
</dbReference>
<dbReference type="GO" id="GO:0016192">
    <property type="term" value="P:vesicle-mediated transport"/>
    <property type="evidence" value="ECO:0007669"/>
    <property type="project" value="UniProtKB-ARBA"/>
</dbReference>
<comment type="subcellular location">
    <subcellularLocation>
        <location evidence="1">Membrane</location>
        <topology evidence="1">Single-pass membrane protein</topology>
    </subcellularLocation>
</comment>
<keyword evidence="3" id="KW-0677">Repeat</keyword>
<name>A0A0C2N4P9_THEKT</name>
<keyword evidence="4" id="KW-1133">Transmembrane helix</keyword>
<keyword evidence="2" id="KW-0812">Transmembrane</keyword>
<dbReference type="InterPro" id="IPR036055">
    <property type="entry name" value="LDL_receptor-like_sf"/>
</dbReference>
<dbReference type="InterPro" id="IPR050685">
    <property type="entry name" value="LDLR"/>
</dbReference>
<evidence type="ECO:0000256" key="7">
    <source>
        <dbReference type="PROSITE-ProRule" id="PRU00124"/>
    </source>
</evidence>
<comment type="caution">
    <text evidence="8">The sequence shown here is derived from an EMBL/GenBank/DDBJ whole genome shotgun (WGS) entry which is preliminary data.</text>
</comment>
<sequence length="135" mass="15161">MIKMQKLTIACPLSRSIRCKDEEGCYDKSQQCDGFNDCSDGSDEKICQSTTSCIGDEFFTCDTDSEICISRVCDGFKDCDDGSDEGPICRRSILISETYDNVKNVSFDIRLNGVVYFSWIHERSAGQLDVTIQDM</sequence>
<dbReference type="EMBL" id="JWZT01002668">
    <property type="protein sequence ID" value="KII68887.1"/>
    <property type="molecule type" value="Genomic_DNA"/>
</dbReference>
<dbReference type="PANTHER" id="PTHR24270:SF62">
    <property type="entry name" value="LOW-DENSITY LIPOPROTEIN RECEPTOR-RELATED PROTEIN 2"/>
    <property type="match status" value="1"/>
</dbReference>
<evidence type="ECO:0000256" key="4">
    <source>
        <dbReference type="ARBA" id="ARBA00022989"/>
    </source>
</evidence>
<feature type="disulfide bond" evidence="7">
    <location>
        <begin position="32"/>
        <end position="47"/>
    </location>
</feature>
<dbReference type="SUPFAM" id="SSF57424">
    <property type="entry name" value="LDL receptor-like module"/>
    <property type="match status" value="2"/>
</dbReference>
<proteinExistence type="predicted"/>
<dbReference type="Pfam" id="PF00057">
    <property type="entry name" value="Ldl_recept_a"/>
    <property type="match status" value="1"/>
</dbReference>